<evidence type="ECO:0000313" key="4">
    <source>
        <dbReference type="Proteomes" id="UP001066276"/>
    </source>
</evidence>
<gene>
    <name evidence="3" type="ORF">NDU88_002306</name>
</gene>
<evidence type="ECO:0000313" key="3">
    <source>
        <dbReference type="EMBL" id="KAJ1206913.1"/>
    </source>
</evidence>
<feature type="region of interest" description="Disordered" evidence="1">
    <location>
        <begin position="28"/>
        <end position="58"/>
    </location>
</feature>
<proteinExistence type="predicted"/>
<feature type="chain" id="PRO_5043316828" description="Secreted protein" evidence="2">
    <location>
        <begin position="26"/>
        <end position="78"/>
    </location>
</feature>
<feature type="signal peptide" evidence="2">
    <location>
        <begin position="1"/>
        <end position="25"/>
    </location>
</feature>
<keyword evidence="2" id="KW-0732">Signal</keyword>
<accession>A0AAV7VYZ1</accession>
<name>A0AAV7VYZ1_PLEWA</name>
<reference evidence="3" key="1">
    <citation type="journal article" date="2022" name="bioRxiv">
        <title>Sequencing and chromosome-scale assembly of the giantPleurodeles waltlgenome.</title>
        <authorList>
            <person name="Brown T."/>
            <person name="Elewa A."/>
            <person name="Iarovenko S."/>
            <person name="Subramanian E."/>
            <person name="Araus A.J."/>
            <person name="Petzold A."/>
            <person name="Susuki M."/>
            <person name="Suzuki K.-i.T."/>
            <person name="Hayashi T."/>
            <person name="Toyoda A."/>
            <person name="Oliveira C."/>
            <person name="Osipova E."/>
            <person name="Leigh N.D."/>
            <person name="Simon A."/>
            <person name="Yun M.H."/>
        </authorList>
    </citation>
    <scope>NUCLEOTIDE SEQUENCE</scope>
    <source>
        <strain evidence="3">20211129_DDA</strain>
        <tissue evidence="3">Liver</tissue>
    </source>
</reference>
<keyword evidence="4" id="KW-1185">Reference proteome</keyword>
<organism evidence="3 4">
    <name type="scientific">Pleurodeles waltl</name>
    <name type="common">Iberian ribbed newt</name>
    <dbReference type="NCBI Taxonomy" id="8319"/>
    <lineage>
        <taxon>Eukaryota</taxon>
        <taxon>Metazoa</taxon>
        <taxon>Chordata</taxon>
        <taxon>Craniata</taxon>
        <taxon>Vertebrata</taxon>
        <taxon>Euteleostomi</taxon>
        <taxon>Amphibia</taxon>
        <taxon>Batrachia</taxon>
        <taxon>Caudata</taxon>
        <taxon>Salamandroidea</taxon>
        <taxon>Salamandridae</taxon>
        <taxon>Pleurodelinae</taxon>
        <taxon>Pleurodeles</taxon>
    </lineage>
</organism>
<protein>
    <recommendedName>
        <fullName evidence="5">Secreted protein</fullName>
    </recommendedName>
</protein>
<dbReference type="Proteomes" id="UP001066276">
    <property type="component" value="Chromosome 1_2"/>
</dbReference>
<evidence type="ECO:0000256" key="1">
    <source>
        <dbReference type="SAM" id="MobiDB-lite"/>
    </source>
</evidence>
<comment type="caution">
    <text evidence="3">The sequence shown here is derived from an EMBL/GenBank/DDBJ whole genome shotgun (WGS) entry which is preliminary data.</text>
</comment>
<evidence type="ECO:0008006" key="5">
    <source>
        <dbReference type="Google" id="ProtNLM"/>
    </source>
</evidence>
<dbReference type="EMBL" id="JANPWB010000002">
    <property type="protein sequence ID" value="KAJ1206913.1"/>
    <property type="molecule type" value="Genomic_DNA"/>
</dbReference>
<dbReference type="AlphaFoldDB" id="A0AAV7VYZ1"/>
<evidence type="ECO:0000256" key="2">
    <source>
        <dbReference type="SAM" id="SignalP"/>
    </source>
</evidence>
<sequence length="78" mass="8495">MRLPPRPSLFFVRALSLAAPGYGVARTAAGASRGLDRRESSPRSSDTSPEFRRSAQEAAFPSRRHLDVLFAGFGAELF</sequence>